<dbReference type="Gene3D" id="2.40.50.100">
    <property type="match status" value="1"/>
</dbReference>
<accession>A0ABR8KL48</accession>
<keyword evidence="4" id="KW-1185">Reference proteome</keyword>
<comment type="caution">
    <text evidence="3">The sequence shown here is derived from an EMBL/GenBank/DDBJ whole genome shotgun (WGS) entry which is preliminary data.</text>
</comment>
<evidence type="ECO:0000313" key="4">
    <source>
        <dbReference type="Proteomes" id="UP000635384"/>
    </source>
</evidence>
<proteinExistence type="predicted"/>
<feature type="coiled-coil region" evidence="1">
    <location>
        <begin position="107"/>
        <end position="186"/>
    </location>
</feature>
<dbReference type="Gene3D" id="1.10.287.470">
    <property type="entry name" value="Helix hairpin bin"/>
    <property type="match status" value="1"/>
</dbReference>
<gene>
    <name evidence="3" type="ORF">IB285_02300</name>
</gene>
<reference evidence="3 4" key="1">
    <citation type="submission" date="2020-09" db="EMBL/GenBank/DDBJ databases">
        <authorList>
            <person name="Yoon J.-W."/>
        </authorList>
    </citation>
    <scope>NUCLEOTIDE SEQUENCE [LARGE SCALE GENOMIC DNA]</scope>
    <source>
        <strain evidence="3 4">KMU-140</strain>
    </source>
</reference>
<organism evidence="3 4">
    <name type="scientific">Erythrobacter rubeus</name>
    <dbReference type="NCBI Taxonomy" id="2760803"/>
    <lineage>
        <taxon>Bacteria</taxon>
        <taxon>Pseudomonadati</taxon>
        <taxon>Pseudomonadota</taxon>
        <taxon>Alphaproteobacteria</taxon>
        <taxon>Sphingomonadales</taxon>
        <taxon>Erythrobacteraceae</taxon>
        <taxon>Erythrobacter/Porphyrobacter group</taxon>
        <taxon>Erythrobacter</taxon>
    </lineage>
</organism>
<keyword evidence="2" id="KW-0472">Membrane</keyword>
<keyword evidence="2" id="KW-1133">Transmembrane helix</keyword>
<keyword evidence="1" id="KW-0175">Coiled coil</keyword>
<protein>
    <submittedName>
        <fullName evidence="3">HlyD family efflux transporter periplasmic adaptor subunit</fullName>
    </submittedName>
</protein>
<dbReference type="EMBL" id="JACXLC010000001">
    <property type="protein sequence ID" value="MBD2841082.1"/>
    <property type="molecule type" value="Genomic_DNA"/>
</dbReference>
<dbReference type="RefSeq" id="WP_190786656.1">
    <property type="nucleotide sequence ID" value="NZ_JACXLC010000001.1"/>
</dbReference>
<dbReference type="SUPFAM" id="SSF111369">
    <property type="entry name" value="HlyD-like secretion proteins"/>
    <property type="match status" value="1"/>
</dbReference>
<evidence type="ECO:0000256" key="1">
    <source>
        <dbReference type="SAM" id="Coils"/>
    </source>
</evidence>
<evidence type="ECO:0000256" key="2">
    <source>
        <dbReference type="SAM" id="Phobius"/>
    </source>
</evidence>
<name>A0ABR8KL48_9SPHN</name>
<dbReference type="InterPro" id="IPR050739">
    <property type="entry name" value="MFP"/>
</dbReference>
<feature type="transmembrane region" description="Helical" evidence="2">
    <location>
        <begin position="29"/>
        <end position="50"/>
    </location>
</feature>
<dbReference type="Proteomes" id="UP000635384">
    <property type="component" value="Unassembled WGS sequence"/>
</dbReference>
<dbReference type="PANTHER" id="PTHR30386:SF27">
    <property type="entry name" value="MEMBRANE FUSION PROTEIN (MFP) FAMILY PROTEIN"/>
    <property type="match status" value="1"/>
</dbReference>
<sequence>MSIITPTKEDLSHFTTLQQIRTPLIMRTVYVLVLAAIVILVGFLIFVPWVQTTGGQGVVTTLNPNERQQEINALVSGRIEEWYVRDGSAVQKGDPIARIADIDPRLVERLQAERQQVQIQLQSAQNALATAQIDERRMAELFAAGLTARRDFEQAQIRVEEMRGRVAEAQANLTRAETALSRQSEQLVVAPRDGFIQSVNAGDAATLVSAGDVLASFVPETTERVIEIFVDGRDVGLIQPGEEARVQFEGWPAVQFSGWPSVAIGTFAGKVTTVDQSAQADGRFRVLIAEDPEGEEPWPEERYARFGASVRAWVLLETVPVGYEIWRQLNNFPPELPPAPDTQGQAL</sequence>
<keyword evidence="2" id="KW-0812">Transmembrane</keyword>
<dbReference type="PANTHER" id="PTHR30386">
    <property type="entry name" value="MEMBRANE FUSION SUBUNIT OF EMRAB-TOLC MULTIDRUG EFFLUX PUMP"/>
    <property type="match status" value="1"/>
</dbReference>
<evidence type="ECO:0000313" key="3">
    <source>
        <dbReference type="EMBL" id="MBD2841082.1"/>
    </source>
</evidence>